<dbReference type="PANTHER" id="PTHR12768:SF4">
    <property type="entry name" value="BECLIN-1"/>
    <property type="match status" value="1"/>
</dbReference>
<proteinExistence type="inferred from homology"/>
<evidence type="ECO:0000259" key="5">
    <source>
        <dbReference type="Pfam" id="PF17675"/>
    </source>
</evidence>
<dbReference type="InterPro" id="IPR038274">
    <property type="entry name" value="Atg6/Beclin_C_sf"/>
</dbReference>
<comment type="caution">
    <text evidence="6">The sequence shown here is derived from an EMBL/GenBank/DDBJ whole genome shotgun (WGS) entry which is preliminary data.</text>
</comment>
<feature type="region of interest" description="Disordered" evidence="3">
    <location>
        <begin position="44"/>
        <end position="67"/>
    </location>
</feature>
<organism evidence="6 7">
    <name type="scientific">Saitozyma podzolica</name>
    <dbReference type="NCBI Taxonomy" id="1890683"/>
    <lineage>
        <taxon>Eukaryota</taxon>
        <taxon>Fungi</taxon>
        <taxon>Dikarya</taxon>
        <taxon>Basidiomycota</taxon>
        <taxon>Agaricomycotina</taxon>
        <taxon>Tremellomycetes</taxon>
        <taxon>Tremellales</taxon>
        <taxon>Trimorphomycetaceae</taxon>
        <taxon>Saitozyma</taxon>
    </lineage>
</organism>
<accession>A0A427YP74</accession>
<comment type="similarity">
    <text evidence="1">Belongs to the beclin family.</text>
</comment>
<dbReference type="InterPro" id="IPR040455">
    <property type="entry name" value="Atg6_BARA"/>
</dbReference>
<dbReference type="Pfam" id="PF17675">
    <property type="entry name" value="APG6_N"/>
    <property type="match status" value="1"/>
</dbReference>
<name>A0A427YP74_9TREE</name>
<dbReference type="OrthoDB" id="20368at2759"/>
<dbReference type="EMBL" id="RSCD01000005">
    <property type="protein sequence ID" value="RSH92846.1"/>
    <property type="molecule type" value="Genomic_DNA"/>
</dbReference>
<gene>
    <name evidence="6" type="primary">ATG6</name>
    <name evidence="6" type="ORF">EHS25_008292</name>
</gene>
<feature type="coiled-coil region" evidence="2">
    <location>
        <begin position="199"/>
        <end position="257"/>
    </location>
</feature>
<dbReference type="Pfam" id="PF04111">
    <property type="entry name" value="APG6"/>
    <property type="match status" value="1"/>
</dbReference>
<dbReference type="InterPro" id="IPR007243">
    <property type="entry name" value="Atg6/Beclin"/>
</dbReference>
<feature type="region of interest" description="Disordered" evidence="3">
    <location>
        <begin position="483"/>
        <end position="505"/>
    </location>
</feature>
<dbReference type="GO" id="GO:0000423">
    <property type="term" value="P:mitophagy"/>
    <property type="evidence" value="ECO:0007669"/>
    <property type="project" value="TreeGrafter"/>
</dbReference>
<dbReference type="Gene3D" id="1.10.418.40">
    <property type="entry name" value="Autophagy protein 6/Beclin 1"/>
    <property type="match status" value="1"/>
</dbReference>
<dbReference type="GO" id="GO:0006995">
    <property type="term" value="P:cellular response to nitrogen starvation"/>
    <property type="evidence" value="ECO:0007669"/>
    <property type="project" value="TreeGrafter"/>
</dbReference>
<feature type="compositionally biased region" description="Low complexity" evidence="3">
    <location>
        <begin position="57"/>
        <end position="67"/>
    </location>
</feature>
<dbReference type="InterPro" id="IPR041691">
    <property type="entry name" value="Atg6/beclin_CC"/>
</dbReference>
<dbReference type="GO" id="GO:0000407">
    <property type="term" value="C:phagophore assembly site"/>
    <property type="evidence" value="ECO:0007669"/>
    <property type="project" value="TreeGrafter"/>
</dbReference>
<evidence type="ECO:0000313" key="7">
    <source>
        <dbReference type="Proteomes" id="UP000279259"/>
    </source>
</evidence>
<dbReference type="AlphaFoldDB" id="A0A427YP74"/>
<dbReference type="PANTHER" id="PTHR12768">
    <property type="entry name" value="BECLIN 1"/>
    <property type="match status" value="1"/>
</dbReference>
<evidence type="ECO:0000256" key="2">
    <source>
        <dbReference type="SAM" id="Coils"/>
    </source>
</evidence>
<evidence type="ECO:0000313" key="6">
    <source>
        <dbReference type="EMBL" id="RSH92846.1"/>
    </source>
</evidence>
<evidence type="ECO:0000256" key="1">
    <source>
        <dbReference type="ARBA" id="ARBA00005965"/>
    </source>
</evidence>
<evidence type="ECO:0000259" key="4">
    <source>
        <dbReference type="Pfam" id="PF04111"/>
    </source>
</evidence>
<dbReference type="GO" id="GO:0000045">
    <property type="term" value="P:autophagosome assembly"/>
    <property type="evidence" value="ECO:0007669"/>
    <property type="project" value="TreeGrafter"/>
</dbReference>
<feature type="region of interest" description="Disordered" evidence="3">
    <location>
        <begin position="102"/>
        <end position="122"/>
    </location>
</feature>
<dbReference type="STRING" id="1890683.A0A427YP74"/>
<feature type="compositionally biased region" description="Basic and acidic residues" evidence="3">
    <location>
        <begin position="491"/>
        <end position="502"/>
    </location>
</feature>
<dbReference type="GO" id="GO:0034271">
    <property type="term" value="C:phosphatidylinositol 3-kinase complex, class III, type I"/>
    <property type="evidence" value="ECO:0007669"/>
    <property type="project" value="TreeGrafter"/>
</dbReference>
<feature type="domain" description="Atg6/beclin coiled-coil" evidence="5">
    <location>
        <begin position="141"/>
        <end position="282"/>
    </location>
</feature>
<feature type="domain" description="Atg6 BARA" evidence="4">
    <location>
        <begin position="337"/>
        <end position="465"/>
    </location>
</feature>
<dbReference type="Proteomes" id="UP000279259">
    <property type="component" value="Unassembled WGS sequence"/>
</dbReference>
<dbReference type="GO" id="GO:0043548">
    <property type="term" value="F:phosphatidylinositol 3-kinase binding"/>
    <property type="evidence" value="ECO:0007669"/>
    <property type="project" value="TreeGrafter"/>
</dbReference>
<dbReference type="GO" id="GO:0030674">
    <property type="term" value="F:protein-macromolecule adaptor activity"/>
    <property type="evidence" value="ECO:0007669"/>
    <property type="project" value="TreeGrafter"/>
</dbReference>
<keyword evidence="2" id="KW-0175">Coiled coil</keyword>
<dbReference type="GO" id="GO:0034272">
    <property type="term" value="C:phosphatidylinositol 3-kinase complex, class III, type II"/>
    <property type="evidence" value="ECO:0007669"/>
    <property type="project" value="TreeGrafter"/>
</dbReference>
<evidence type="ECO:0000256" key="3">
    <source>
        <dbReference type="SAM" id="MobiDB-lite"/>
    </source>
</evidence>
<protein>
    <submittedName>
        <fullName evidence="6">Autophagy protein 6</fullName>
    </submittedName>
</protein>
<sequence>MASTSTGVAAASEQDGQTCQRCRQPLLLDPSIQSLTPAQHSLITSALPAPSPPSSLPPSAKLASLPPSSNEAAQIWATANHLTPPRAGVAESFVLLSDSVLPTSSPAGPSRSPVPSLPPAGSQLAENLHSLLSSRTPIDHPLCTECTTLLQSELQKELEELSRERDAYIAFERGILRNRENLRADRNKAEDGSLGEYDIEGTEDEWAALIRRKKDLEAEETALRKRLEEREKEVAAVKVGDERARKEEEDISEAEEAFLLSHAALSSEYGRKKHALQTAKTHHLLAESLLRHLESANVWNDAFHIGHVPLVASGEGGGSATASGSASSRSSTGSSITVGTINGLRLGGRPTVGWEEINAAWGLVALCVDRIAVKIGYNFESYKIVPMGSFSRIEDLPPGKQSYDLYVSADISSRLLQNRRFSNGLVALLDCIKQLIDFGRKTDRGWAEGGPEIHKDRISNHSIRLPGIASAMPALPSMSVMGFGTSSTSAKDTKDRNDRDAGTGEEQWTRACRAVLAVLKRMLVVESEADRAKIIASAPTR</sequence>
<reference evidence="6 7" key="1">
    <citation type="submission" date="2018-11" db="EMBL/GenBank/DDBJ databases">
        <title>Genome sequence of Saitozyma podzolica DSM 27192.</title>
        <authorList>
            <person name="Aliyu H."/>
            <person name="Gorte O."/>
            <person name="Ochsenreither K."/>
        </authorList>
    </citation>
    <scope>NUCLEOTIDE SEQUENCE [LARGE SCALE GENOMIC DNA]</scope>
    <source>
        <strain evidence="6 7">DSM 27192</strain>
    </source>
</reference>
<keyword evidence="7" id="KW-1185">Reference proteome</keyword>
<dbReference type="GO" id="GO:0045324">
    <property type="term" value="P:late endosome to vacuole transport"/>
    <property type="evidence" value="ECO:0007669"/>
    <property type="project" value="TreeGrafter"/>
</dbReference>